<evidence type="ECO:0000313" key="2">
    <source>
        <dbReference type="Proteomes" id="UP000535838"/>
    </source>
</evidence>
<dbReference type="Proteomes" id="UP000535838">
    <property type="component" value="Unassembled WGS sequence"/>
</dbReference>
<keyword evidence="2" id="KW-1185">Reference proteome</keyword>
<sequence>MTTVHSWQQQCQAIHNACSNNDWSQAIQKCNELIQYAQRQSAVTASAAARNDAQQLQLHIQGHAQQD</sequence>
<dbReference type="RefSeq" id="WP_185121832.1">
    <property type="nucleotide sequence ID" value="NZ_JACJVQ010000019.1"/>
</dbReference>
<organism evidence="1 2">
    <name type="scientific">Cohnella thailandensis</name>
    <dbReference type="NCBI Taxonomy" id="557557"/>
    <lineage>
        <taxon>Bacteria</taxon>
        <taxon>Bacillati</taxon>
        <taxon>Bacillota</taxon>
        <taxon>Bacilli</taxon>
        <taxon>Bacillales</taxon>
        <taxon>Paenibacillaceae</taxon>
        <taxon>Cohnella</taxon>
    </lineage>
</organism>
<comment type="caution">
    <text evidence="1">The sequence shown here is derived from an EMBL/GenBank/DDBJ whole genome shotgun (WGS) entry which is preliminary data.</text>
</comment>
<accession>A0A841T202</accession>
<dbReference type="EMBL" id="JACJVQ010000019">
    <property type="protein sequence ID" value="MBB6636615.1"/>
    <property type="molecule type" value="Genomic_DNA"/>
</dbReference>
<reference evidence="1 2" key="1">
    <citation type="submission" date="2020-08" db="EMBL/GenBank/DDBJ databases">
        <title>Cohnella phylogeny.</title>
        <authorList>
            <person name="Dunlap C."/>
        </authorList>
    </citation>
    <scope>NUCLEOTIDE SEQUENCE [LARGE SCALE GENOMIC DNA]</scope>
    <source>
        <strain evidence="1 2">DSM 25241</strain>
    </source>
</reference>
<evidence type="ECO:0000313" key="1">
    <source>
        <dbReference type="EMBL" id="MBB6636615.1"/>
    </source>
</evidence>
<name>A0A841T202_9BACL</name>
<dbReference type="AlphaFoldDB" id="A0A841T202"/>
<proteinExistence type="predicted"/>
<gene>
    <name evidence="1" type="ORF">H7B67_21030</name>
</gene>
<protein>
    <submittedName>
        <fullName evidence="1">Uncharacterized protein</fullName>
    </submittedName>
</protein>